<feature type="transmembrane region" description="Helical" evidence="7">
    <location>
        <begin position="39"/>
        <end position="59"/>
    </location>
</feature>
<dbReference type="STRING" id="42251.A0A2T6ZYG6"/>
<dbReference type="InterPro" id="IPR052031">
    <property type="entry name" value="Membrane_Transporter-Flippase"/>
</dbReference>
<dbReference type="OrthoDB" id="2119662at2759"/>
<feature type="transmembrane region" description="Helical" evidence="7">
    <location>
        <begin position="469"/>
        <end position="491"/>
    </location>
</feature>
<dbReference type="EMBL" id="NESQ01000062">
    <property type="protein sequence ID" value="PUU80538.1"/>
    <property type="molecule type" value="Genomic_DNA"/>
</dbReference>
<keyword evidence="4 7" id="KW-0812">Transmembrane</keyword>
<organism evidence="8 9">
    <name type="scientific">Tuber borchii</name>
    <name type="common">White truffle</name>
    <dbReference type="NCBI Taxonomy" id="42251"/>
    <lineage>
        <taxon>Eukaryota</taxon>
        <taxon>Fungi</taxon>
        <taxon>Dikarya</taxon>
        <taxon>Ascomycota</taxon>
        <taxon>Pezizomycotina</taxon>
        <taxon>Pezizomycetes</taxon>
        <taxon>Pezizales</taxon>
        <taxon>Tuberaceae</taxon>
        <taxon>Tuber</taxon>
    </lineage>
</organism>
<keyword evidence="2" id="KW-0813">Transport</keyword>
<feature type="transmembrane region" description="Helical" evidence="7">
    <location>
        <begin position="113"/>
        <end position="133"/>
    </location>
</feature>
<name>A0A2T6ZYG6_TUBBO</name>
<reference evidence="8 9" key="1">
    <citation type="submission" date="2017-04" db="EMBL/GenBank/DDBJ databases">
        <title>Draft genome sequence of Tuber borchii Vittad., a whitish edible truffle.</title>
        <authorList>
            <consortium name="DOE Joint Genome Institute"/>
            <person name="Murat C."/>
            <person name="Kuo A."/>
            <person name="Barry K.W."/>
            <person name="Clum A."/>
            <person name="Dockter R.B."/>
            <person name="Fauchery L."/>
            <person name="Iotti M."/>
            <person name="Kohler A."/>
            <person name="Labutti K."/>
            <person name="Lindquist E.A."/>
            <person name="Lipzen A."/>
            <person name="Ohm R.A."/>
            <person name="Wang M."/>
            <person name="Grigoriev I.V."/>
            <person name="Zambonelli A."/>
            <person name="Martin F.M."/>
        </authorList>
    </citation>
    <scope>NUCLEOTIDE SEQUENCE [LARGE SCALE GENOMIC DNA]</scope>
    <source>
        <strain evidence="8 9">Tbo3840</strain>
    </source>
</reference>
<feature type="transmembrane region" description="Helical" evidence="7">
    <location>
        <begin position="358"/>
        <end position="384"/>
    </location>
</feature>
<gene>
    <name evidence="8" type="ORF">B9Z19DRAFT_1100224</name>
</gene>
<dbReference type="PANTHER" id="PTHR43549">
    <property type="entry name" value="MULTIDRUG RESISTANCE PROTEIN YPNP-RELATED"/>
    <property type="match status" value="1"/>
</dbReference>
<evidence type="ECO:0000256" key="1">
    <source>
        <dbReference type="ARBA" id="ARBA00004651"/>
    </source>
</evidence>
<dbReference type="AlphaFoldDB" id="A0A2T6ZYG6"/>
<feature type="transmembrane region" description="Helical" evidence="7">
    <location>
        <begin position="404"/>
        <end position="427"/>
    </location>
</feature>
<sequence>MNDNVENNMDNKVVITSAIGDEGYQVSVPSSKWWARSRYPGALLFNISTFILPALYSTLSKLWIAQIDSKMVVTTDTWTYISTVTEVINEGLPRASFVIIGDRTSRTITSRIGISNTLIIFQAVLGLLMSVIICSAAQRFTDTFVPVEVRKESITYVRISAFSSVFGAIDFAVSCATRALDRPDVPLLISTVKTALNIILDLLLLSNVRVGHADVDVNTQAIIHLSCDAAGALAGVCYFMYETRKLWIHRPEGEAGSRKPSMLALVTLGRQGWYTFLESCIRNVLYLWLISGIVAMGSDYATAWGVFNTIRWGLIMVPVQALEATSSTFVGHAWGAWRHKVGIDTRKPKASRRDIRMIMKPAFISVGAALLIEIPLCITMSIWGTESFARYLSGSDKVAKITEYMWRTIDWCYIFYAVSTQLASILLATRPRWYLGQSLVSNIFWVLPWAIVVQVIGLNKDTAWKWHAIIFGGSLVVSFVIIVVVLAAWAWRLMSGRSRLSPVYLVNK</sequence>
<evidence type="ECO:0000256" key="3">
    <source>
        <dbReference type="ARBA" id="ARBA00022475"/>
    </source>
</evidence>
<evidence type="ECO:0000256" key="4">
    <source>
        <dbReference type="ARBA" id="ARBA00022692"/>
    </source>
</evidence>
<protein>
    <submittedName>
        <fullName evidence="8">Uncharacterized protein</fullName>
    </submittedName>
</protein>
<keyword evidence="3" id="KW-1003">Cell membrane</keyword>
<evidence type="ECO:0000256" key="7">
    <source>
        <dbReference type="SAM" id="Phobius"/>
    </source>
</evidence>
<evidence type="ECO:0000256" key="6">
    <source>
        <dbReference type="ARBA" id="ARBA00023136"/>
    </source>
</evidence>
<proteinExistence type="predicted"/>
<evidence type="ECO:0000313" key="8">
    <source>
        <dbReference type="EMBL" id="PUU80538.1"/>
    </source>
</evidence>
<accession>A0A2T6ZYG6</accession>
<evidence type="ECO:0000256" key="5">
    <source>
        <dbReference type="ARBA" id="ARBA00022989"/>
    </source>
</evidence>
<keyword evidence="5 7" id="KW-1133">Transmembrane helix</keyword>
<comment type="caution">
    <text evidence="8">The sequence shown here is derived from an EMBL/GenBank/DDBJ whole genome shotgun (WGS) entry which is preliminary data.</text>
</comment>
<dbReference type="GO" id="GO:0005886">
    <property type="term" value="C:plasma membrane"/>
    <property type="evidence" value="ECO:0007669"/>
    <property type="project" value="UniProtKB-SubCell"/>
</dbReference>
<comment type="subcellular location">
    <subcellularLocation>
        <location evidence="1">Cell membrane</location>
        <topology evidence="1">Multi-pass membrane protein</topology>
    </subcellularLocation>
</comment>
<keyword evidence="9" id="KW-1185">Reference proteome</keyword>
<dbReference type="PANTHER" id="PTHR43549:SF2">
    <property type="entry name" value="MULTIDRUG RESISTANCE PROTEIN NORM-RELATED"/>
    <property type="match status" value="1"/>
</dbReference>
<feature type="transmembrane region" description="Helical" evidence="7">
    <location>
        <begin position="285"/>
        <end position="307"/>
    </location>
</feature>
<keyword evidence="6 7" id="KW-0472">Membrane</keyword>
<feature type="transmembrane region" description="Helical" evidence="7">
    <location>
        <begin position="439"/>
        <end position="457"/>
    </location>
</feature>
<evidence type="ECO:0000313" key="9">
    <source>
        <dbReference type="Proteomes" id="UP000244722"/>
    </source>
</evidence>
<dbReference type="Proteomes" id="UP000244722">
    <property type="component" value="Unassembled WGS sequence"/>
</dbReference>
<evidence type="ECO:0000256" key="2">
    <source>
        <dbReference type="ARBA" id="ARBA00022448"/>
    </source>
</evidence>